<evidence type="ECO:0000256" key="1">
    <source>
        <dbReference type="ARBA" id="ARBA00022527"/>
    </source>
</evidence>
<dbReference type="GO" id="GO:0004674">
    <property type="term" value="F:protein serine/threonine kinase activity"/>
    <property type="evidence" value="ECO:0007669"/>
    <property type="project" value="UniProtKB-KW"/>
</dbReference>
<proteinExistence type="predicted"/>
<dbReference type="Gene3D" id="3.30.565.10">
    <property type="entry name" value="Histidine kinase-like ATPase, C-terminal domain"/>
    <property type="match status" value="1"/>
</dbReference>
<dbReference type="SUPFAM" id="SSF55874">
    <property type="entry name" value="ATPase domain of HSP90 chaperone/DNA topoisomerase II/histidine kinase"/>
    <property type="match status" value="1"/>
</dbReference>
<dbReference type="OrthoDB" id="4350801at2"/>
<keyword evidence="4" id="KW-1185">Reference proteome</keyword>
<dbReference type="Proteomes" id="UP000078287">
    <property type="component" value="Unassembled WGS sequence"/>
</dbReference>
<dbReference type="Pfam" id="PF13581">
    <property type="entry name" value="HATPase_c_2"/>
    <property type="match status" value="1"/>
</dbReference>
<protein>
    <submittedName>
        <fullName evidence="3">ATPase</fullName>
    </submittedName>
</protein>
<dbReference type="STRING" id="1707952.A6A03_09420"/>
<organism evidence="3 4">
    <name type="scientific">Chloroflexus islandicus</name>
    <dbReference type="NCBI Taxonomy" id="1707952"/>
    <lineage>
        <taxon>Bacteria</taxon>
        <taxon>Bacillati</taxon>
        <taxon>Chloroflexota</taxon>
        <taxon>Chloroflexia</taxon>
        <taxon>Chloroflexales</taxon>
        <taxon>Chloroflexineae</taxon>
        <taxon>Chloroflexaceae</taxon>
        <taxon>Chloroflexus</taxon>
    </lineage>
</organism>
<keyword evidence="1" id="KW-0723">Serine/threonine-protein kinase</keyword>
<name>A0A178MHL1_9CHLR</name>
<dbReference type="CDD" id="cd16936">
    <property type="entry name" value="HATPase_RsbW-like"/>
    <property type="match status" value="1"/>
</dbReference>
<dbReference type="EMBL" id="LWQS01000035">
    <property type="protein sequence ID" value="OAN47657.1"/>
    <property type="molecule type" value="Genomic_DNA"/>
</dbReference>
<reference evidence="3 4" key="1">
    <citation type="submission" date="2016-04" db="EMBL/GenBank/DDBJ databases">
        <title>Chloroflexus islandicus sp. nov., a thermophilic filamentous anoxygenic phototrophic bacterium from geyser Strokkur (Iceland).</title>
        <authorList>
            <person name="Gaisin V.A."/>
            <person name="Kalashnikov A.M."/>
            <person name="Sukhacheva M.V."/>
            <person name="Grouzdev D.S."/>
            <person name="Ivanov T.M."/>
            <person name="Kuznetsov B."/>
            <person name="Gorlenko V.M."/>
        </authorList>
    </citation>
    <scope>NUCLEOTIDE SEQUENCE [LARGE SCALE GENOMIC DNA]</scope>
    <source>
        <strain evidence="4">isl-2</strain>
    </source>
</reference>
<gene>
    <name evidence="3" type="ORF">A6A03_09420</name>
</gene>
<dbReference type="InterPro" id="IPR003594">
    <property type="entry name" value="HATPase_dom"/>
</dbReference>
<dbReference type="RefSeq" id="WP_066783502.1">
    <property type="nucleotide sequence ID" value="NZ_LWQS01000035.1"/>
</dbReference>
<dbReference type="InterPro" id="IPR050267">
    <property type="entry name" value="Anti-sigma-factor_SerPK"/>
</dbReference>
<evidence type="ECO:0000259" key="2">
    <source>
        <dbReference type="Pfam" id="PF13581"/>
    </source>
</evidence>
<keyword evidence="1" id="KW-0808">Transferase</keyword>
<dbReference type="PANTHER" id="PTHR35526:SF6">
    <property type="entry name" value="SLR1861 PROTEIN"/>
    <property type="match status" value="1"/>
</dbReference>
<evidence type="ECO:0000313" key="3">
    <source>
        <dbReference type="EMBL" id="OAN47657.1"/>
    </source>
</evidence>
<sequence>MSASFAFNADLRSLKQIRRFITDAASNIGARRDSIDDIVYAANELISNAITYGYGGQAGPIWVDVWNDGDSLCVRICDAAPAFNPLNVPLPRNLIGRGQQRAGGLGLFLSRHLLDDLQHRVLPQGGNELILVKWNAF</sequence>
<accession>A0A178MHL1</accession>
<dbReference type="AlphaFoldDB" id="A0A178MHL1"/>
<comment type="caution">
    <text evidence="3">The sequence shown here is derived from an EMBL/GenBank/DDBJ whole genome shotgun (WGS) entry which is preliminary data.</text>
</comment>
<keyword evidence="1" id="KW-0418">Kinase</keyword>
<feature type="domain" description="Histidine kinase/HSP90-like ATPase" evidence="2">
    <location>
        <begin position="7"/>
        <end position="133"/>
    </location>
</feature>
<evidence type="ECO:0000313" key="4">
    <source>
        <dbReference type="Proteomes" id="UP000078287"/>
    </source>
</evidence>
<dbReference type="InterPro" id="IPR036890">
    <property type="entry name" value="HATPase_C_sf"/>
</dbReference>
<dbReference type="PANTHER" id="PTHR35526">
    <property type="entry name" value="ANTI-SIGMA-F FACTOR RSBW-RELATED"/>
    <property type="match status" value="1"/>
</dbReference>